<comment type="similarity">
    <text evidence="1 3">Belongs to the short-chain dehydrogenases/reductases (SDR) family.</text>
</comment>
<dbReference type="InterPro" id="IPR002347">
    <property type="entry name" value="SDR_fam"/>
</dbReference>
<dbReference type="Pfam" id="PF00106">
    <property type="entry name" value="adh_short"/>
    <property type="match status" value="1"/>
</dbReference>
<gene>
    <name evidence="4" type="primary">acr1</name>
    <name evidence="4" type="ORF">RUM4293_03733</name>
</gene>
<evidence type="ECO:0000256" key="2">
    <source>
        <dbReference type="ARBA" id="ARBA00023002"/>
    </source>
</evidence>
<dbReference type="PROSITE" id="PS00061">
    <property type="entry name" value="ADH_SHORT"/>
    <property type="match status" value="1"/>
</dbReference>
<proteinExistence type="inferred from homology"/>
<dbReference type="PANTHER" id="PTHR44196">
    <property type="entry name" value="DEHYDROGENASE/REDUCTASE SDR FAMILY MEMBER 7B"/>
    <property type="match status" value="1"/>
</dbReference>
<dbReference type="AlphaFoldDB" id="A0A0P1E7I2"/>
<evidence type="ECO:0000313" key="5">
    <source>
        <dbReference type="Proteomes" id="UP000050786"/>
    </source>
</evidence>
<evidence type="ECO:0000256" key="1">
    <source>
        <dbReference type="ARBA" id="ARBA00006484"/>
    </source>
</evidence>
<dbReference type="PRINTS" id="PR00080">
    <property type="entry name" value="SDRFAMILY"/>
</dbReference>
<dbReference type="InterPro" id="IPR036291">
    <property type="entry name" value="NAD(P)-bd_dom_sf"/>
</dbReference>
<dbReference type="EC" id="1.2.1.-" evidence="4"/>
<dbReference type="GO" id="GO:0016491">
    <property type="term" value="F:oxidoreductase activity"/>
    <property type="evidence" value="ECO:0007669"/>
    <property type="project" value="UniProtKB-KW"/>
</dbReference>
<dbReference type="EMBL" id="CYPS01000057">
    <property type="protein sequence ID" value="CUH44827.1"/>
    <property type="molecule type" value="Genomic_DNA"/>
</dbReference>
<protein>
    <submittedName>
        <fullName evidence="4">Fatty acyl-CoA reductase</fullName>
        <ecNumber evidence="4">1.2.1.-</ecNumber>
    </submittedName>
</protein>
<dbReference type="InterPro" id="IPR020904">
    <property type="entry name" value="Sc_DH/Rdtase_CS"/>
</dbReference>
<sequence length="259" mass="27863">MKPTAVITGGAGGLGRALSAALRADGWHTALIDLPGQELDALANLDDVSTYACDLTDADQCKDTCTRIIAARDSIDLVIYNAGVSQISAFSDSDMRSHRNLFEINYFAAVSCAQDFLDAVRKAKGTHLAISSVAGFAPLIHRTAYAASKHAMEGFFKSLRAEESAHGVRVSIAAPSFVATNIGRPEAADAGFVRPGSASDGIDYMEPEAAAQVILQGYRRRKDYIPVGRIAQIANLVNRLAPKLYFRQMMRTVGKRRTP</sequence>
<keyword evidence="5" id="KW-1185">Reference proteome</keyword>
<dbReference type="Proteomes" id="UP000050786">
    <property type="component" value="Unassembled WGS sequence"/>
</dbReference>
<evidence type="ECO:0000313" key="4">
    <source>
        <dbReference type="EMBL" id="CUH44827.1"/>
    </source>
</evidence>
<dbReference type="PANTHER" id="PTHR44196:SF1">
    <property type="entry name" value="DEHYDROGENASE_REDUCTASE SDR FAMILY MEMBER 7B"/>
    <property type="match status" value="1"/>
</dbReference>
<evidence type="ECO:0000256" key="3">
    <source>
        <dbReference type="RuleBase" id="RU000363"/>
    </source>
</evidence>
<accession>A0A0P1E7I2</accession>
<dbReference type="SUPFAM" id="SSF51735">
    <property type="entry name" value="NAD(P)-binding Rossmann-fold domains"/>
    <property type="match status" value="1"/>
</dbReference>
<keyword evidence="2 4" id="KW-0560">Oxidoreductase</keyword>
<dbReference type="GO" id="GO:0016020">
    <property type="term" value="C:membrane"/>
    <property type="evidence" value="ECO:0007669"/>
    <property type="project" value="TreeGrafter"/>
</dbReference>
<dbReference type="RefSeq" id="WP_058274771.1">
    <property type="nucleotide sequence ID" value="NZ_CYPS01000057.1"/>
</dbReference>
<reference evidence="5" key="1">
    <citation type="submission" date="2015-09" db="EMBL/GenBank/DDBJ databases">
        <authorList>
            <person name="Rodrigo-Torres L."/>
            <person name="Arahal D.R."/>
        </authorList>
    </citation>
    <scope>NUCLEOTIDE SEQUENCE [LARGE SCALE GENOMIC DNA]</scope>
    <source>
        <strain evidence="5">CECT 4293</strain>
    </source>
</reference>
<dbReference type="Gene3D" id="3.40.50.720">
    <property type="entry name" value="NAD(P)-binding Rossmann-like Domain"/>
    <property type="match status" value="1"/>
</dbReference>
<organism evidence="4 5">
    <name type="scientific">Ruegeria atlantica</name>
    <dbReference type="NCBI Taxonomy" id="81569"/>
    <lineage>
        <taxon>Bacteria</taxon>
        <taxon>Pseudomonadati</taxon>
        <taxon>Pseudomonadota</taxon>
        <taxon>Alphaproteobacteria</taxon>
        <taxon>Rhodobacterales</taxon>
        <taxon>Roseobacteraceae</taxon>
        <taxon>Ruegeria</taxon>
    </lineage>
</organism>
<name>A0A0P1E7I2_9RHOB</name>
<dbReference type="PRINTS" id="PR00081">
    <property type="entry name" value="GDHRDH"/>
</dbReference>